<evidence type="ECO:0000313" key="1">
    <source>
        <dbReference type="EMBL" id="CAJ0882632.1"/>
    </source>
</evidence>
<organism evidence="1">
    <name type="scientific">freshwater sediment metagenome</name>
    <dbReference type="NCBI Taxonomy" id="556182"/>
    <lineage>
        <taxon>unclassified sequences</taxon>
        <taxon>metagenomes</taxon>
        <taxon>ecological metagenomes</taxon>
    </lineage>
</organism>
<sequence length="217" mass="24929">MHQYRIRLAPSLVESMTLATMEAYCFRGPRADKKSGVETYGYVWGTKKRTDGLTIFHLTKLSVSISAERSYMSVFPNPNTGVLKSQVLQRMAPHLTLLGDFHSHPWATQKSMKRDVGFNFSPGDFESFLEEDLFWETSDNNPVMLVQSVVRLRRKGRRRSGWQRQNVFYFDIDDHRFWINAAVGYLDAKGNRQHTGNRTRAVIIEPISFMTNSSGAI</sequence>
<reference evidence="1" key="1">
    <citation type="submission" date="2023-07" db="EMBL/GenBank/DDBJ databases">
        <authorList>
            <person name="Pelsma A.J. K."/>
        </authorList>
    </citation>
    <scope>NUCLEOTIDE SEQUENCE</scope>
</reference>
<dbReference type="AlphaFoldDB" id="A0AA48M5C7"/>
<accession>A0AA48M5C7</accession>
<proteinExistence type="predicted"/>
<dbReference type="EMBL" id="OY288114">
    <property type="protein sequence ID" value="CAJ0882632.1"/>
    <property type="molecule type" value="Genomic_DNA"/>
</dbReference>
<gene>
    <name evidence="1" type="ORF">AMST5_03355</name>
</gene>
<evidence type="ECO:0008006" key="2">
    <source>
        <dbReference type="Google" id="ProtNLM"/>
    </source>
</evidence>
<protein>
    <recommendedName>
        <fullName evidence="2">JAB domain-containing protein</fullName>
    </recommendedName>
</protein>
<name>A0AA48M5C7_9ZZZZ</name>